<evidence type="ECO:0000256" key="4">
    <source>
        <dbReference type="ARBA" id="ARBA00023125"/>
    </source>
</evidence>
<dbReference type="GO" id="GO:0000978">
    <property type="term" value="F:RNA polymerase II cis-regulatory region sequence-specific DNA binding"/>
    <property type="evidence" value="ECO:0007669"/>
    <property type="project" value="InterPro"/>
</dbReference>
<dbReference type="SUPFAM" id="SSF49417">
    <property type="entry name" value="p53-like transcription factors"/>
    <property type="match status" value="1"/>
</dbReference>
<evidence type="ECO:0000313" key="10">
    <source>
        <dbReference type="EMBL" id="RLU18253.1"/>
    </source>
</evidence>
<dbReference type="PRINTS" id="PR00938">
    <property type="entry name" value="BRACHYURY"/>
</dbReference>
<evidence type="ECO:0000256" key="1">
    <source>
        <dbReference type="ARBA" id="ARBA00004123"/>
    </source>
</evidence>
<reference evidence="10" key="1">
    <citation type="journal article" date="2018" name="Genome Res.">
        <title>The genomic architecture and molecular evolution of ant odorant receptors.</title>
        <authorList>
            <person name="McKenzie S.K."/>
            <person name="Kronauer D.J.C."/>
        </authorList>
    </citation>
    <scope>NUCLEOTIDE SEQUENCE [LARGE SCALE GENOMIC DNA]</scope>
    <source>
        <strain evidence="10">Clonal line C1</strain>
    </source>
</reference>
<dbReference type="SMART" id="SM00425">
    <property type="entry name" value="TBOX"/>
    <property type="match status" value="1"/>
</dbReference>
<dbReference type="CDD" id="cd20192">
    <property type="entry name" value="T-box_TBXT_TBX19-like"/>
    <property type="match status" value="1"/>
</dbReference>
<evidence type="ECO:0000256" key="8">
    <source>
        <dbReference type="SAM" id="MobiDB-lite"/>
    </source>
</evidence>
<dbReference type="FunFam" id="2.60.40.820:FF:000002">
    <property type="entry name" value="T-box transcription factor Brachyury"/>
    <property type="match status" value="1"/>
</dbReference>
<evidence type="ECO:0000256" key="5">
    <source>
        <dbReference type="ARBA" id="ARBA00023163"/>
    </source>
</evidence>
<dbReference type="PROSITE" id="PS01264">
    <property type="entry name" value="TBOX_2"/>
    <property type="match status" value="1"/>
</dbReference>
<organism evidence="10">
    <name type="scientific">Ooceraea biroi</name>
    <name type="common">Clonal raider ant</name>
    <name type="synonym">Cerapachys biroi</name>
    <dbReference type="NCBI Taxonomy" id="2015173"/>
    <lineage>
        <taxon>Eukaryota</taxon>
        <taxon>Metazoa</taxon>
        <taxon>Ecdysozoa</taxon>
        <taxon>Arthropoda</taxon>
        <taxon>Hexapoda</taxon>
        <taxon>Insecta</taxon>
        <taxon>Pterygota</taxon>
        <taxon>Neoptera</taxon>
        <taxon>Endopterygota</taxon>
        <taxon>Hymenoptera</taxon>
        <taxon>Apocrita</taxon>
        <taxon>Aculeata</taxon>
        <taxon>Formicoidea</taxon>
        <taxon>Formicidae</taxon>
        <taxon>Dorylinae</taxon>
        <taxon>Ooceraea</taxon>
    </lineage>
</organism>
<dbReference type="PROSITE" id="PS50252">
    <property type="entry name" value="TBOX_3"/>
    <property type="match status" value="1"/>
</dbReference>
<dbReference type="Gene3D" id="2.60.40.820">
    <property type="entry name" value="Transcription factor, T-box"/>
    <property type="match status" value="1"/>
</dbReference>
<feature type="compositionally biased region" description="Basic and acidic residues" evidence="8">
    <location>
        <begin position="17"/>
        <end position="48"/>
    </location>
</feature>
<comment type="caution">
    <text evidence="7">Lacks conserved residue(s) required for the propagation of feature annotation.</text>
</comment>
<proteinExistence type="predicted"/>
<keyword evidence="2" id="KW-0217">Developmental protein</keyword>
<evidence type="ECO:0000259" key="9">
    <source>
        <dbReference type="PROSITE" id="PS50252"/>
    </source>
</evidence>
<dbReference type="PANTHER" id="PTHR11267:SF106">
    <property type="entry name" value="T-RELATED PROTEIN"/>
    <property type="match status" value="1"/>
</dbReference>
<dbReference type="GO" id="GO:0003007">
    <property type="term" value="P:heart morphogenesis"/>
    <property type="evidence" value="ECO:0007669"/>
    <property type="project" value="TreeGrafter"/>
</dbReference>
<dbReference type="InterPro" id="IPR001699">
    <property type="entry name" value="TF_T-box"/>
</dbReference>
<dbReference type="PRINTS" id="PR00937">
    <property type="entry name" value="TBOX"/>
</dbReference>
<keyword evidence="4 7" id="KW-0238">DNA-binding</keyword>
<keyword evidence="3" id="KW-0805">Transcription regulation</keyword>
<dbReference type="Pfam" id="PF00907">
    <property type="entry name" value="T-box"/>
    <property type="match status" value="1"/>
</dbReference>
<gene>
    <name evidence="10" type="ORF">DMN91_008609</name>
</gene>
<feature type="domain" description="T-box" evidence="9">
    <location>
        <begin position="85"/>
        <end position="259"/>
    </location>
</feature>
<keyword evidence="6 7" id="KW-0539">Nucleus</keyword>
<keyword evidence="5" id="KW-0804">Transcription</keyword>
<dbReference type="InterPro" id="IPR002070">
    <property type="entry name" value="TF_Brachyury"/>
</dbReference>
<protein>
    <recommendedName>
        <fullName evidence="9">T-box domain-containing protein</fullName>
    </recommendedName>
</protein>
<dbReference type="GO" id="GO:0000785">
    <property type="term" value="C:chromatin"/>
    <property type="evidence" value="ECO:0007669"/>
    <property type="project" value="TreeGrafter"/>
</dbReference>
<name>A0A3L8DDN1_OOCBI</name>
<dbReference type="OrthoDB" id="7442607at2759"/>
<feature type="region of interest" description="Disordered" evidence="8">
    <location>
        <begin position="1"/>
        <end position="71"/>
    </location>
</feature>
<dbReference type="GO" id="GO:0001707">
    <property type="term" value="P:mesoderm formation"/>
    <property type="evidence" value="ECO:0007669"/>
    <property type="project" value="TreeGrafter"/>
</dbReference>
<sequence>MQLAGASRATGSPTRSSCHERDREHEREREQERTDERERTGRQSRVSDPEEDREDREERGSIARHNLAPPASISAAQGLPLSLSLEDRELWTRFQCITNEMIVTKNGRRMFPVVKVVARGLEPAAMYTLLLEFVQVDPHRWKYVNGEWVPGGKAEVAPPNPIYIHPESPNFGAHWMKEAVSFAKVKLTNKSNGNGQIMLNSLHKYEPRVHLVRVGAEEQRTVLTYRFPETQFIAVTAYQNEEVTSLKIKYNPFAKAFLDAKERPADPQTYPQYAGGLFLPQPTMGYEYNAASAIVAANQVSACVSNHFSNACTVTTSGHRSACRSAPYTLRHKYVQDEQHADPYAPMPLLHSTAYVAAPAWSPRSPESLQNLNSACLPPATSQEWPTSPSPSPTSSTHAVLSRTVGTASAATTVAGCTLYVPSNLPSQEQHSGHCADSSWIHSTTLEQQQQQQQQQQSYLNVNLHLHHQMSSYGSHAGLHHGLHSQSEESTVPTDATEYAHEYHHHTSPVQSTTPDQHRHHHHHHQQQQQQHHPQAQMLHLQALPQTDTPSPAPVRVQYDSPPKEHSHIQMNYPEQTTDTLNDVQPDDERRYLTTIVDRHPPPAPPAPPPAPPAPPHHHNHHHQQHHHHHHNHHRQDTEITSEQPTAWTPLTPPPVPQTTAI</sequence>
<feature type="compositionally biased region" description="Pro residues" evidence="8">
    <location>
        <begin position="602"/>
        <end position="615"/>
    </location>
</feature>
<feature type="region of interest" description="Disordered" evidence="8">
    <location>
        <begin position="597"/>
        <end position="662"/>
    </location>
</feature>
<comment type="subcellular location">
    <subcellularLocation>
        <location evidence="1 7">Nucleus</location>
    </subcellularLocation>
</comment>
<accession>A0A3L8DDN1</accession>
<evidence type="ECO:0000256" key="2">
    <source>
        <dbReference type="ARBA" id="ARBA00022473"/>
    </source>
</evidence>
<dbReference type="GO" id="GO:0045893">
    <property type="term" value="P:positive regulation of DNA-templated transcription"/>
    <property type="evidence" value="ECO:0007669"/>
    <property type="project" value="InterPro"/>
</dbReference>
<feature type="region of interest" description="Disordered" evidence="8">
    <location>
        <begin position="368"/>
        <end position="401"/>
    </location>
</feature>
<feature type="compositionally biased region" description="Polar residues" evidence="8">
    <location>
        <begin position="368"/>
        <end position="385"/>
    </location>
</feature>
<dbReference type="InterPro" id="IPR008967">
    <property type="entry name" value="p53-like_TF_DNA-bd_sf"/>
</dbReference>
<dbReference type="InterPro" id="IPR046360">
    <property type="entry name" value="T-box_DNA-bd"/>
</dbReference>
<evidence type="ECO:0000256" key="6">
    <source>
        <dbReference type="ARBA" id="ARBA00023242"/>
    </source>
</evidence>
<dbReference type="AlphaFoldDB" id="A0A3L8DDN1"/>
<dbReference type="PANTHER" id="PTHR11267">
    <property type="entry name" value="T-BOX PROTEIN-RELATED"/>
    <property type="match status" value="1"/>
</dbReference>
<evidence type="ECO:0000256" key="3">
    <source>
        <dbReference type="ARBA" id="ARBA00023015"/>
    </source>
</evidence>
<dbReference type="InterPro" id="IPR036960">
    <property type="entry name" value="T-box_sf"/>
</dbReference>
<dbReference type="InterPro" id="IPR018186">
    <property type="entry name" value="TF_T-box_CS"/>
</dbReference>
<dbReference type="EMBL" id="QOIP01000009">
    <property type="protein sequence ID" value="RLU18253.1"/>
    <property type="molecule type" value="Genomic_DNA"/>
</dbReference>
<dbReference type="GO" id="GO:0000981">
    <property type="term" value="F:DNA-binding transcription factor activity, RNA polymerase II-specific"/>
    <property type="evidence" value="ECO:0007669"/>
    <property type="project" value="TreeGrafter"/>
</dbReference>
<feature type="compositionally biased region" description="Pro residues" evidence="8">
    <location>
        <begin position="651"/>
        <end position="662"/>
    </location>
</feature>
<dbReference type="PROSITE" id="PS01283">
    <property type="entry name" value="TBOX_1"/>
    <property type="match status" value="1"/>
</dbReference>
<dbReference type="GO" id="GO:0005634">
    <property type="term" value="C:nucleus"/>
    <property type="evidence" value="ECO:0007669"/>
    <property type="project" value="UniProtKB-SubCell"/>
</dbReference>
<dbReference type="Proteomes" id="UP000279307">
    <property type="component" value="Chromosome 9"/>
</dbReference>
<feature type="region of interest" description="Disordered" evidence="8">
    <location>
        <begin position="473"/>
        <end position="584"/>
    </location>
</feature>
<comment type="caution">
    <text evidence="10">The sequence shown here is derived from an EMBL/GenBank/DDBJ whole genome shotgun (WGS) entry which is preliminary data.</text>
</comment>
<feature type="compositionally biased region" description="Polar residues" evidence="8">
    <location>
        <begin position="569"/>
        <end position="583"/>
    </location>
</feature>
<dbReference type="GO" id="GO:0001708">
    <property type="term" value="P:cell fate specification"/>
    <property type="evidence" value="ECO:0007669"/>
    <property type="project" value="TreeGrafter"/>
</dbReference>
<feature type="compositionally biased region" description="Low complexity" evidence="8">
    <location>
        <begin position="527"/>
        <end position="546"/>
    </location>
</feature>
<feature type="compositionally biased region" description="Basic residues" evidence="8">
    <location>
        <begin position="616"/>
        <end position="634"/>
    </location>
</feature>
<reference evidence="10" key="2">
    <citation type="submission" date="2018-07" db="EMBL/GenBank/DDBJ databases">
        <authorList>
            <person name="Mckenzie S.K."/>
            <person name="Kronauer D.J.C."/>
        </authorList>
    </citation>
    <scope>NUCLEOTIDE SEQUENCE</scope>
    <source>
        <strain evidence="10">Clonal line C1</strain>
    </source>
</reference>
<evidence type="ECO:0000256" key="7">
    <source>
        <dbReference type="PROSITE-ProRule" id="PRU00201"/>
    </source>
</evidence>